<sequence>MAPRTLFQKEAGIRVILAVRRTKASRCVASSSLITSGTFDGAVGGTIFSFSLFGLQGPLRRVYHSKEFEDSETWVADCEGRAVTILYSSIGKDSILVIAWSSGQLQVDALADEVQPLWNMDSSPHLRVVVVTSVYECILLEMRGWKDMPPHFLDESVRPSIAETSLMGRRSTLHHYIKLFHENFVEYAHKVYVELKQHGDHLKAILGEQHARLQVVGESLSRLEDKQPRLTSRINRATEVYRIQERRLQSFKNLPGADRKPLSKAERELSQGRRNQALDSQRISQLKASMGKLSRVNDENVNKIKLIEQVLHSEEDDG</sequence>
<evidence type="ECO:0000256" key="7">
    <source>
        <dbReference type="ARBA" id="ARBA00023242"/>
    </source>
</evidence>
<dbReference type="GO" id="GO:0000056">
    <property type="term" value="P:ribosomal small subunit export from nucleus"/>
    <property type="evidence" value="ECO:0007669"/>
    <property type="project" value="InterPro"/>
</dbReference>
<accession>A0A7I8LAW5</accession>
<dbReference type="GO" id="GO:0017056">
    <property type="term" value="F:structural constituent of nuclear pore"/>
    <property type="evidence" value="ECO:0007669"/>
    <property type="project" value="InterPro"/>
</dbReference>
<evidence type="ECO:0000313" key="9">
    <source>
        <dbReference type="EMBL" id="CAA7406424.1"/>
    </source>
</evidence>
<dbReference type="PANTHER" id="PTHR13257:SF0">
    <property type="entry name" value="NUCLEAR PORE COMPLEX PROTEIN NUP88"/>
    <property type="match status" value="1"/>
</dbReference>
<keyword evidence="7" id="KW-0539">Nucleus</keyword>
<keyword evidence="4" id="KW-0653">Protein transport</keyword>
<name>A0A7I8LAW5_SPIIN</name>
<feature type="compositionally biased region" description="Basic and acidic residues" evidence="8">
    <location>
        <begin position="257"/>
        <end position="271"/>
    </location>
</feature>
<evidence type="ECO:0000313" key="10">
    <source>
        <dbReference type="Proteomes" id="UP000663760"/>
    </source>
</evidence>
<keyword evidence="6" id="KW-0906">Nuclear pore complex</keyword>
<comment type="subcellular location">
    <subcellularLocation>
        <location evidence="1">Nucleus</location>
        <location evidence="1">Nuclear pore complex</location>
    </subcellularLocation>
</comment>
<evidence type="ECO:0000256" key="8">
    <source>
        <dbReference type="SAM" id="MobiDB-lite"/>
    </source>
</evidence>
<keyword evidence="3" id="KW-0509">mRNA transport</keyword>
<evidence type="ECO:0000256" key="2">
    <source>
        <dbReference type="ARBA" id="ARBA00022448"/>
    </source>
</evidence>
<evidence type="ECO:0000256" key="1">
    <source>
        <dbReference type="ARBA" id="ARBA00004567"/>
    </source>
</evidence>
<dbReference type="EMBL" id="LR746275">
    <property type="protein sequence ID" value="CAA7406424.1"/>
    <property type="molecule type" value="Genomic_DNA"/>
</dbReference>
<evidence type="ECO:0000256" key="3">
    <source>
        <dbReference type="ARBA" id="ARBA00022816"/>
    </source>
</evidence>
<gene>
    <name evidence="9" type="ORF">SI8410_12017102</name>
</gene>
<evidence type="ECO:0000256" key="6">
    <source>
        <dbReference type="ARBA" id="ARBA00023132"/>
    </source>
</evidence>
<dbReference type="OrthoDB" id="341482at2759"/>
<dbReference type="GO" id="GO:0000055">
    <property type="term" value="P:ribosomal large subunit export from nucleus"/>
    <property type="evidence" value="ECO:0007669"/>
    <property type="project" value="InterPro"/>
</dbReference>
<proteinExistence type="predicted"/>
<organism evidence="9 10">
    <name type="scientific">Spirodela intermedia</name>
    <name type="common">Intermediate duckweed</name>
    <dbReference type="NCBI Taxonomy" id="51605"/>
    <lineage>
        <taxon>Eukaryota</taxon>
        <taxon>Viridiplantae</taxon>
        <taxon>Streptophyta</taxon>
        <taxon>Embryophyta</taxon>
        <taxon>Tracheophyta</taxon>
        <taxon>Spermatophyta</taxon>
        <taxon>Magnoliopsida</taxon>
        <taxon>Liliopsida</taxon>
        <taxon>Araceae</taxon>
        <taxon>Lemnoideae</taxon>
        <taxon>Spirodela</taxon>
    </lineage>
</organism>
<dbReference type="InterPro" id="IPR037700">
    <property type="entry name" value="NUP88/NUP82"/>
</dbReference>
<feature type="region of interest" description="Disordered" evidence="8">
    <location>
        <begin position="253"/>
        <end position="281"/>
    </location>
</feature>
<keyword evidence="5" id="KW-0811">Translocation</keyword>
<dbReference type="PANTHER" id="PTHR13257">
    <property type="entry name" value="NUCLEOPORIN NUP84-RELATED"/>
    <property type="match status" value="1"/>
</dbReference>
<keyword evidence="2" id="KW-0813">Transport</keyword>
<protein>
    <submittedName>
        <fullName evidence="9">Uncharacterized protein</fullName>
    </submittedName>
</protein>
<dbReference type="GO" id="GO:0005643">
    <property type="term" value="C:nuclear pore"/>
    <property type="evidence" value="ECO:0007669"/>
    <property type="project" value="UniProtKB-SubCell"/>
</dbReference>
<dbReference type="AlphaFoldDB" id="A0A7I8LAW5"/>
<evidence type="ECO:0000256" key="5">
    <source>
        <dbReference type="ARBA" id="ARBA00023010"/>
    </source>
</evidence>
<feature type="compositionally biased region" description="Polar residues" evidence="8">
    <location>
        <begin position="272"/>
        <end position="281"/>
    </location>
</feature>
<keyword evidence="10" id="KW-1185">Reference proteome</keyword>
<dbReference type="GO" id="GO:0006406">
    <property type="term" value="P:mRNA export from nucleus"/>
    <property type="evidence" value="ECO:0007669"/>
    <property type="project" value="TreeGrafter"/>
</dbReference>
<evidence type="ECO:0000256" key="4">
    <source>
        <dbReference type="ARBA" id="ARBA00022927"/>
    </source>
</evidence>
<dbReference type="Proteomes" id="UP000663760">
    <property type="component" value="Chromosome 12"/>
</dbReference>
<dbReference type="GO" id="GO:0006606">
    <property type="term" value="P:protein import into nucleus"/>
    <property type="evidence" value="ECO:0007669"/>
    <property type="project" value="TreeGrafter"/>
</dbReference>
<reference evidence="9" key="1">
    <citation type="submission" date="2020-02" db="EMBL/GenBank/DDBJ databases">
        <authorList>
            <person name="Scholz U."/>
            <person name="Mascher M."/>
            <person name="Fiebig A."/>
        </authorList>
    </citation>
    <scope>NUCLEOTIDE SEQUENCE</scope>
</reference>